<proteinExistence type="predicted"/>
<feature type="compositionally biased region" description="Polar residues" evidence="1">
    <location>
        <begin position="180"/>
        <end position="189"/>
    </location>
</feature>
<dbReference type="PANTHER" id="PTHR24414">
    <property type="entry name" value="F-BOX/KELCH-REPEAT PROTEIN SKIP4"/>
    <property type="match status" value="1"/>
</dbReference>
<dbReference type="Proteomes" id="UP000836841">
    <property type="component" value="Chromosome 4"/>
</dbReference>
<dbReference type="Gene3D" id="2.120.10.80">
    <property type="entry name" value="Kelch-type beta propeller"/>
    <property type="match status" value="1"/>
</dbReference>
<feature type="domain" description="F-box" evidence="2">
    <location>
        <begin position="12"/>
        <end position="58"/>
    </location>
</feature>
<name>A0AAU9SB43_THLAR</name>
<dbReference type="Pfam" id="PF25210">
    <property type="entry name" value="Kelch_FKB95"/>
    <property type="match status" value="1"/>
</dbReference>
<keyword evidence="4" id="KW-1185">Reference proteome</keyword>
<dbReference type="EMBL" id="OU466860">
    <property type="protein sequence ID" value="CAH2061551.1"/>
    <property type="molecule type" value="Genomic_DNA"/>
</dbReference>
<feature type="compositionally biased region" description="Gly residues" evidence="1">
    <location>
        <begin position="165"/>
        <end position="177"/>
    </location>
</feature>
<sequence length="611" mass="67851">MISTASNSEEPSLSLSSLPDDVVLNCLARVPRCYDLNLSCVSKALRSLVRSPDLYRLRSKKSVYLYWTTLRRSEKTSDYQLVPVPLPSDASMFLASSTVAVGSKIYFFGRLGCPSKSLLIPNPNREGAPSIEVETGNEAESGGSGGAGGWGGSRGGANSSRFGGETIGGGFGGGGRSNGVTQNRTTTIETKGEKKRMEKEESSHRSTILQFFSLLVKATMSTPSASNADEPPQEDKHQPSSISSLPEELILRCLACAPRNCYLNLSRVSKTLRCLVRSPELHRLRSLLPKNSTYVCFKEYKGTKYRWLTLRRVEKTTTIKYRLIPAGFPSRHPFRHASSAVAVGSDIYFFGASFEPSSDVWIINTRSGKFRKGPNMKVARRADETVVGVIDGKIYVITALGCEEESQVEVLDTESKIWKFAGKEKVPPIPWCKQYMASLERKVYMVECGRIRVYNPREEDGRNRMVHMVSEKRESVSETRERVSEDVDGVCGVENVLYACFDRSGLMWFDTKLNVWKRLVCREGDHELVGSRCLPYGRSTDQLAMAEYEGKLAVFQSVVSVKAESEIYMSLFALDRVGERLFGTIEWSGAVANIPHRYTVVHCLVASAAQI</sequence>
<dbReference type="InterPro" id="IPR001810">
    <property type="entry name" value="F-box_dom"/>
</dbReference>
<dbReference type="PROSITE" id="PS50181">
    <property type="entry name" value="FBOX"/>
    <property type="match status" value="2"/>
</dbReference>
<reference evidence="3 4" key="1">
    <citation type="submission" date="2022-03" db="EMBL/GenBank/DDBJ databases">
        <authorList>
            <person name="Nunn A."/>
            <person name="Chopra R."/>
            <person name="Nunn A."/>
            <person name="Contreras Garrido A."/>
        </authorList>
    </citation>
    <scope>NUCLEOTIDE SEQUENCE [LARGE SCALE GENOMIC DNA]</scope>
</reference>
<dbReference type="Pfam" id="PF00646">
    <property type="entry name" value="F-box"/>
    <property type="match status" value="2"/>
</dbReference>
<dbReference type="InterPro" id="IPR057499">
    <property type="entry name" value="Kelch_FKB95"/>
</dbReference>
<evidence type="ECO:0000256" key="1">
    <source>
        <dbReference type="SAM" id="MobiDB-lite"/>
    </source>
</evidence>
<dbReference type="InterPro" id="IPR050354">
    <property type="entry name" value="F-box/kelch-repeat_ARATH"/>
</dbReference>
<protein>
    <recommendedName>
        <fullName evidence="2">F-box domain-containing protein</fullName>
    </recommendedName>
</protein>
<feature type="compositionally biased region" description="Basic and acidic residues" evidence="1">
    <location>
        <begin position="190"/>
        <end position="202"/>
    </location>
</feature>
<dbReference type="CDD" id="cd22152">
    <property type="entry name" value="F-box_AtAFR-like"/>
    <property type="match status" value="2"/>
</dbReference>
<dbReference type="SUPFAM" id="SSF81383">
    <property type="entry name" value="F-box domain"/>
    <property type="match status" value="2"/>
</dbReference>
<accession>A0AAU9SB43</accession>
<organism evidence="3 4">
    <name type="scientific">Thlaspi arvense</name>
    <name type="common">Field penny-cress</name>
    <dbReference type="NCBI Taxonomy" id="13288"/>
    <lineage>
        <taxon>Eukaryota</taxon>
        <taxon>Viridiplantae</taxon>
        <taxon>Streptophyta</taxon>
        <taxon>Embryophyta</taxon>
        <taxon>Tracheophyta</taxon>
        <taxon>Spermatophyta</taxon>
        <taxon>Magnoliopsida</taxon>
        <taxon>eudicotyledons</taxon>
        <taxon>Gunneridae</taxon>
        <taxon>Pentapetalae</taxon>
        <taxon>rosids</taxon>
        <taxon>malvids</taxon>
        <taxon>Brassicales</taxon>
        <taxon>Brassicaceae</taxon>
        <taxon>Thlaspideae</taxon>
        <taxon>Thlaspi</taxon>
    </lineage>
</organism>
<dbReference type="InterPro" id="IPR015915">
    <property type="entry name" value="Kelch-typ_b-propeller"/>
</dbReference>
<gene>
    <name evidence="3" type="ORF">TAV2_LOCUS13744</name>
</gene>
<feature type="region of interest" description="Disordered" evidence="1">
    <location>
        <begin position="135"/>
        <end position="202"/>
    </location>
</feature>
<feature type="compositionally biased region" description="Gly residues" evidence="1">
    <location>
        <begin position="142"/>
        <end position="155"/>
    </location>
</feature>
<evidence type="ECO:0000313" key="3">
    <source>
        <dbReference type="EMBL" id="CAH2061551.1"/>
    </source>
</evidence>
<feature type="region of interest" description="Disordered" evidence="1">
    <location>
        <begin position="222"/>
        <end position="241"/>
    </location>
</feature>
<dbReference type="SUPFAM" id="SSF117281">
    <property type="entry name" value="Kelch motif"/>
    <property type="match status" value="1"/>
</dbReference>
<feature type="domain" description="F-box" evidence="2">
    <location>
        <begin position="239"/>
        <end position="287"/>
    </location>
</feature>
<evidence type="ECO:0000259" key="2">
    <source>
        <dbReference type="PROSITE" id="PS50181"/>
    </source>
</evidence>
<evidence type="ECO:0000313" key="4">
    <source>
        <dbReference type="Proteomes" id="UP000836841"/>
    </source>
</evidence>
<dbReference type="PANTHER" id="PTHR24414:SF107">
    <property type="entry name" value="GENOME ASSEMBLY, CHROMOSOME: A04"/>
    <property type="match status" value="1"/>
</dbReference>
<dbReference type="InterPro" id="IPR036047">
    <property type="entry name" value="F-box-like_dom_sf"/>
</dbReference>
<dbReference type="SMART" id="SM00256">
    <property type="entry name" value="FBOX"/>
    <property type="match status" value="2"/>
</dbReference>
<dbReference type="AlphaFoldDB" id="A0AAU9SB43"/>